<sequence length="55" mass="5890">MADLETQAALSEARKAASAASYDIQKLPEDSVERQALHNLLTAVDYLIQAADGSE</sequence>
<name>A0A1X7KV86_9MICO</name>
<gene>
    <name evidence="1" type="ORF">SAMN06296010_2928</name>
</gene>
<protein>
    <submittedName>
        <fullName evidence="1">Uncharacterized protein</fullName>
    </submittedName>
</protein>
<dbReference type="EMBL" id="FXAY01000005">
    <property type="protein sequence ID" value="SMG44866.1"/>
    <property type="molecule type" value="Genomic_DNA"/>
</dbReference>
<dbReference type="Proteomes" id="UP000193244">
    <property type="component" value="Unassembled WGS sequence"/>
</dbReference>
<evidence type="ECO:0000313" key="2">
    <source>
        <dbReference type="Proteomes" id="UP000193244"/>
    </source>
</evidence>
<proteinExistence type="predicted"/>
<dbReference type="STRING" id="150121.SAMN06296010_2928"/>
<reference evidence="2" key="1">
    <citation type="submission" date="2017-04" db="EMBL/GenBank/DDBJ databases">
        <authorList>
            <person name="Varghese N."/>
            <person name="Submissions S."/>
        </authorList>
    </citation>
    <scope>NUCLEOTIDE SEQUENCE [LARGE SCALE GENOMIC DNA]</scope>
    <source>
        <strain evidence="2">VKM Ac-2510</strain>
    </source>
</reference>
<keyword evidence="2" id="KW-1185">Reference proteome</keyword>
<dbReference type="AlphaFoldDB" id="A0A1X7KV86"/>
<organism evidence="1 2">
    <name type="scientific">Agreia pratensis</name>
    <dbReference type="NCBI Taxonomy" id="150121"/>
    <lineage>
        <taxon>Bacteria</taxon>
        <taxon>Bacillati</taxon>
        <taxon>Actinomycetota</taxon>
        <taxon>Actinomycetes</taxon>
        <taxon>Micrococcales</taxon>
        <taxon>Microbacteriaceae</taxon>
        <taxon>Agreia</taxon>
    </lineage>
</organism>
<accession>A0A1X7KV86</accession>
<evidence type="ECO:0000313" key="1">
    <source>
        <dbReference type="EMBL" id="SMG44866.1"/>
    </source>
</evidence>